<organism evidence="8 9">
    <name type="scientific">Listeria fleischmannii 1991</name>
    <dbReference type="NCBI Taxonomy" id="1430899"/>
    <lineage>
        <taxon>Bacteria</taxon>
        <taxon>Bacillati</taxon>
        <taxon>Bacillota</taxon>
        <taxon>Bacilli</taxon>
        <taxon>Bacillales</taxon>
        <taxon>Listeriaceae</taxon>
        <taxon>Listeria</taxon>
    </lineage>
</organism>
<dbReference type="InterPro" id="IPR043129">
    <property type="entry name" value="ATPase_NBD"/>
</dbReference>
<dbReference type="GO" id="GO:0016773">
    <property type="term" value="F:phosphotransferase activity, alcohol group as acceptor"/>
    <property type="evidence" value="ECO:0007669"/>
    <property type="project" value="InterPro"/>
</dbReference>
<keyword evidence="3 5" id="KW-0808">Transferase</keyword>
<evidence type="ECO:0000313" key="9">
    <source>
        <dbReference type="Proteomes" id="UP000052258"/>
    </source>
</evidence>
<dbReference type="Gene3D" id="3.30.420.40">
    <property type="match status" value="2"/>
</dbReference>
<dbReference type="Pfam" id="PF02782">
    <property type="entry name" value="FGGY_C"/>
    <property type="match status" value="1"/>
</dbReference>
<dbReference type="InterPro" id="IPR018485">
    <property type="entry name" value="FGGY_C"/>
</dbReference>
<dbReference type="GO" id="GO:0005975">
    <property type="term" value="P:carbohydrate metabolic process"/>
    <property type="evidence" value="ECO:0007669"/>
    <property type="project" value="InterPro"/>
</dbReference>
<dbReference type="Pfam" id="PF00370">
    <property type="entry name" value="FGGY_N"/>
    <property type="match status" value="1"/>
</dbReference>
<dbReference type="Proteomes" id="UP000052258">
    <property type="component" value="Unassembled WGS sequence"/>
</dbReference>
<dbReference type="PIRSF" id="PIRSF000538">
    <property type="entry name" value="GlpK"/>
    <property type="match status" value="1"/>
</dbReference>
<dbReference type="SUPFAM" id="SSF53067">
    <property type="entry name" value="Actin-like ATPase domain"/>
    <property type="match status" value="2"/>
</dbReference>
<comment type="similarity">
    <text evidence="1 5">Belongs to the FGGY kinase family.</text>
</comment>
<keyword evidence="4 5" id="KW-0418">Kinase</keyword>
<name>A0A0J8GBN8_9LIST</name>
<evidence type="ECO:0000256" key="2">
    <source>
        <dbReference type="ARBA" id="ARBA00022553"/>
    </source>
</evidence>
<dbReference type="OrthoDB" id="9805576at2"/>
<proteinExistence type="inferred from homology"/>
<keyword evidence="2" id="KW-0597">Phosphoprotein</keyword>
<sequence length="503" mass="54848">MSEFFMGVDIGTTSTKAVLFDESGSQITRYAVHYELLTDVLGKAEQNPDEIFQAVKKAIWMVMKASQIDQNDLAAISFSAAMHSLILTDKNGEPLTKSITWADSRSSEALEKAKRDFYLEGIYEKTGTPIHPMSPFAKLLWLKDAAPEKYATMHMASGIKSYVLYKMFGTWLIDAALASASGLYNTEEGCYEKSALEIVGLSQDKLPTVVSEMHQLSGLSTELAAEMGIAKETIFVVGASDGALANLGLQATAPNDVTVTVGTSGAVRKTTNHFQTDGRSRTFCYRLTDGLYVQGGAVNNGGKAIEWAMEQFAPLDVRENRDYDKLMQNASEIPLGSNGLIFLPYLLGERAPYWTSDIKAAFLGLTISHTPPEFIRASIEGVALNLASVYTAIGEKGDVVYVSGGIAAHPFWCSLLADILNREVRVTHTIEGSSLGAALLAMKSLGKRADFTLPGKPDIKAIYKPNPSRVKAYAELHKIFELASVQLTGINKQLTNWQKNVRK</sequence>
<accession>A0A0J8GBN8</accession>
<dbReference type="InterPro" id="IPR000577">
    <property type="entry name" value="Carb_kinase_FGGY"/>
</dbReference>
<keyword evidence="9" id="KW-1185">Reference proteome</keyword>
<dbReference type="PATRIC" id="fig|1430899.3.peg.1054"/>
<dbReference type="GO" id="GO:0016301">
    <property type="term" value="F:kinase activity"/>
    <property type="evidence" value="ECO:0007669"/>
    <property type="project" value="UniProtKB-KW"/>
</dbReference>
<dbReference type="PROSITE" id="PS00445">
    <property type="entry name" value="FGGY_KINASES_2"/>
    <property type="match status" value="1"/>
</dbReference>
<feature type="domain" description="Carbohydrate kinase FGGY N-terminal" evidence="6">
    <location>
        <begin position="6"/>
        <end position="248"/>
    </location>
</feature>
<dbReference type="PANTHER" id="PTHR43095">
    <property type="entry name" value="SUGAR KINASE"/>
    <property type="match status" value="1"/>
</dbReference>
<evidence type="ECO:0000313" key="8">
    <source>
        <dbReference type="EMBL" id="KMT60097.1"/>
    </source>
</evidence>
<evidence type="ECO:0000256" key="4">
    <source>
        <dbReference type="ARBA" id="ARBA00022777"/>
    </source>
</evidence>
<evidence type="ECO:0000256" key="5">
    <source>
        <dbReference type="RuleBase" id="RU003733"/>
    </source>
</evidence>
<dbReference type="PANTHER" id="PTHR43095:SF2">
    <property type="entry name" value="GLUCONOKINASE"/>
    <property type="match status" value="1"/>
</dbReference>
<evidence type="ECO:0000256" key="3">
    <source>
        <dbReference type="ARBA" id="ARBA00022679"/>
    </source>
</evidence>
<dbReference type="CDD" id="cd07770">
    <property type="entry name" value="ASKHA_NBD_FGGY_GntK"/>
    <property type="match status" value="1"/>
</dbReference>
<protein>
    <submittedName>
        <fullName evidence="8">Gluconate kinase</fullName>
    </submittedName>
</protein>
<dbReference type="InterPro" id="IPR018483">
    <property type="entry name" value="Carb_kinase_FGGY_CS"/>
</dbReference>
<reference evidence="8 9" key="1">
    <citation type="journal article" date="2015" name="Genome Biol. Evol.">
        <title>Comparative Genomics of Listeria Sensu Lato: Genus-Wide Differences in Evolutionary Dynamics and the Progressive Gain of Complex, Potentially Pathogenicity-Related Traits through Lateral Gene Transfer.</title>
        <authorList>
            <person name="Chiara M."/>
            <person name="Caruso M."/>
            <person name="D'Erchia A.M."/>
            <person name="Manzari C."/>
            <person name="Fraccalvieri R."/>
            <person name="Goffredo E."/>
            <person name="Latorre L."/>
            <person name="Miccolupo A."/>
            <person name="Padalino I."/>
            <person name="Santagada G."/>
            <person name="Chiocco D."/>
            <person name="Pesole G."/>
            <person name="Horner D.S."/>
            <person name="Parisi A."/>
        </authorList>
    </citation>
    <scope>NUCLEOTIDE SEQUENCE [LARGE SCALE GENOMIC DNA]</scope>
    <source>
        <strain evidence="8 9">1991</strain>
    </source>
</reference>
<dbReference type="InterPro" id="IPR050406">
    <property type="entry name" value="FGGY_Carb_Kinase"/>
</dbReference>
<dbReference type="AlphaFoldDB" id="A0A0J8GBN8"/>
<evidence type="ECO:0000259" key="6">
    <source>
        <dbReference type="Pfam" id="PF00370"/>
    </source>
</evidence>
<evidence type="ECO:0000259" key="7">
    <source>
        <dbReference type="Pfam" id="PF02782"/>
    </source>
</evidence>
<dbReference type="InterPro" id="IPR018484">
    <property type="entry name" value="FGGY_N"/>
</dbReference>
<comment type="caution">
    <text evidence="8">The sequence shown here is derived from an EMBL/GenBank/DDBJ whole genome shotgun (WGS) entry which is preliminary data.</text>
</comment>
<dbReference type="RefSeq" id="WP_059139984.1">
    <property type="nucleotide sequence ID" value="NZ_KQ130613.1"/>
</dbReference>
<gene>
    <name evidence="8" type="ORF">X560_1023</name>
</gene>
<feature type="domain" description="Carbohydrate kinase FGGY C-terminal" evidence="7">
    <location>
        <begin position="259"/>
        <end position="443"/>
    </location>
</feature>
<evidence type="ECO:0000256" key="1">
    <source>
        <dbReference type="ARBA" id="ARBA00009156"/>
    </source>
</evidence>
<dbReference type="EMBL" id="AZHO01000011">
    <property type="protein sequence ID" value="KMT60097.1"/>
    <property type="molecule type" value="Genomic_DNA"/>
</dbReference>